<name>A0A1I7RJD1_BURXY</name>
<evidence type="ECO:0000256" key="1">
    <source>
        <dbReference type="ARBA" id="ARBA00023157"/>
    </source>
</evidence>
<evidence type="ECO:0000313" key="4">
    <source>
        <dbReference type="WBParaSite" id="BXY_0081300.1"/>
    </source>
</evidence>
<dbReference type="InterPro" id="IPR008139">
    <property type="entry name" value="SaposinB_dom"/>
</dbReference>
<dbReference type="SUPFAM" id="SSF47862">
    <property type="entry name" value="Saposin"/>
    <property type="match status" value="1"/>
</dbReference>
<organism evidence="3 4">
    <name type="scientific">Bursaphelenchus xylophilus</name>
    <name type="common">Pinewood nematode worm</name>
    <name type="synonym">Aphelenchoides xylophilus</name>
    <dbReference type="NCBI Taxonomy" id="6326"/>
    <lineage>
        <taxon>Eukaryota</taxon>
        <taxon>Metazoa</taxon>
        <taxon>Ecdysozoa</taxon>
        <taxon>Nematoda</taxon>
        <taxon>Chromadorea</taxon>
        <taxon>Rhabditida</taxon>
        <taxon>Tylenchina</taxon>
        <taxon>Tylenchomorpha</taxon>
        <taxon>Aphelenchoidea</taxon>
        <taxon>Aphelenchoididae</taxon>
        <taxon>Bursaphelenchus</taxon>
    </lineage>
</organism>
<keyword evidence="1" id="KW-1015">Disulfide bond</keyword>
<protein>
    <submittedName>
        <fullName evidence="4">Saposin B-type domain-containing protein</fullName>
    </submittedName>
</protein>
<feature type="domain" description="Saposin B-type" evidence="2">
    <location>
        <begin position="7"/>
        <end position="90"/>
    </location>
</feature>
<dbReference type="PROSITE" id="PS50015">
    <property type="entry name" value="SAP_B"/>
    <property type="match status" value="1"/>
</dbReference>
<dbReference type="Gene3D" id="1.10.225.10">
    <property type="entry name" value="Saposin-like"/>
    <property type="match status" value="1"/>
</dbReference>
<dbReference type="AlphaFoldDB" id="A0A1I7RJD1"/>
<reference evidence="4" key="1">
    <citation type="submission" date="2016-11" db="UniProtKB">
        <authorList>
            <consortium name="WormBaseParasite"/>
        </authorList>
    </citation>
    <scope>IDENTIFICATION</scope>
</reference>
<evidence type="ECO:0000313" key="3">
    <source>
        <dbReference type="Proteomes" id="UP000095284"/>
    </source>
</evidence>
<dbReference type="WBParaSite" id="BXY_0081300.1">
    <property type="protein sequence ID" value="BXY_0081300.1"/>
    <property type="gene ID" value="BXY_0081300"/>
</dbReference>
<dbReference type="Proteomes" id="UP000095284">
    <property type="component" value="Unplaced"/>
</dbReference>
<evidence type="ECO:0000259" key="2">
    <source>
        <dbReference type="PROSITE" id="PS50015"/>
    </source>
</evidence>
<proteinExistence type="predicted"/>
<accession>A0A1I7RJD1</accession>
<dbReference type="InterPro" id="IPR011001">
    <property type="entry name" value="Saposin-like"/>
</dbReference>
<sequence>MLGVRPLKIFCKPCKRLFVRARNDLGHGMPNDSFFSELDMLCSTTSVFQTVCERATKHSFDRIYNYVQNEGGFINPEDICRHMKLCSGPL</sequence>